<dbReference type="AlphaFoldDB" id="A0A9P8MUS8"/>
<feature type="region of interest" description="Disordered" evidence="4">
    <location>
        <begin position="208"/>
        <end position="240"/>
    </location>
</feature>
<evidence type="ECO:0000256" key="1">
    <source>
        <dbReference type="ARBA" id="ARBA00043996"/>
    </source>
</evidence>
<comment type="similarity">
    <text evidence="1">Belongs to the AB hydrolase superfamily. Lipase family. Class 3 subfamily.</text>
</comment>
<evidence type="ECO:0000313" key="7">
    <source>
        <dbReference type="Proteomes" id="UP000824596"/>
    </source>
</evidence>
<dbReference type="PANTHER" id="PTHR45856">
    <property type="entry name" value="ALPHA/BETA-HYDROLASES SUPERFAMILY PROTEIN"/>
    <property type="match status" value="1"/>
</dbReference>
<dbReference type="InterPro" id="IPR029058">
    <property type="entry name" value="AB_hydrolase_fold"/>
</dbReference>
<dbReference type="Proteomes" id="UP000824596">
    <property type="component" value="Unassembled WGS sequence"/>
</dbReference>
<organism evidence="6 7">
    <name type="scientific">Hirsutella rhossiliensis</name>
    <dbReference type="NCBI Taxonomy" id="111463"/>
    <lineage>
        <taxon>Eukaryota</taxon>
        <taxon>Fungi</taxon>
        <taxon>Dikarya</taxon>
        <taxon>Ascomycota</taxon>
        <taxon>Pezizomycotina</taxon>
        <taxon>Sordariomycetes</taxon>
        <taxon>Hypocreomycetidae</taxon>
        <taxon>Hypocreales</taxon>
        <taxon>Ophiocordycipitaceae</taxon>
        <taxon>Hirsutella</taxon>
    </lineage>
</organism>
<dbReference type="EMBL" id="JAIZPD010000006">
    <property type="protein sequence ID" value="KAH0962558.1"/>
    <property type="molecule type" value="Genomic_DNA"/>
</dbReference>
<dbReference type="CDD" id="cd00519">
    <property type="entry name" value="Lipase_3"/>
    <property type="match status" value="1"/>
</dbReference>
<dbReference type="SUPFAM" id="SSF53474">
    <property type="entry name" value="alpha/beta-Hydrolases"/>
    <property type="match status" value="1"/>
</dbReference>
<dbReference type="Pfam" id="PF01764">
    <property type="entry name" value="Lipase_3"/>
    <property type="match status" value="1"/>
</dbReference>
<feature type="domain" description="Fungal lipase-type" evidence="5">
    <location>
        <begin position="1"/>
        <end position="100"/>
    </location>
</feature>
<protein>
    <submittedName>
        <fullName evidence="6">Lipase (Class 3) domain-containing protein</fullName>
    </submittedName>
</protein>
<keyword evidence="7" id="KW-1185">Reference proteome</keyword>
<dbReference type="Gene3D" id="3.40.50.1820">
    <property type="entry name" value="alpha/beta hydrolase"/>
    <property type="match status" value="1"/>
</dbReference>
<comment type="catalytic activity">
    <reaction evidence="2">
        <text>a diacylglycerol + H2O = a monoacylglycerol + a fatty acid + H(+)</text>
        <dbReference type="Rhea" id="RHEA:32731"/>
        <dbReference type="ChEBI" id="CHEBI:15377"/>
        <dbReference type="ChEBI" id="CHEBI:15378"/>
        <dbReference type="ChEBI" id="CHEBI:17408"/>
        <dbReference type="ChEBI" id="CHEBI:18035"/>
        <dbReference type="ChEBI" id="CHEBI:28868"/>
    </reaction>
</comment>
<evidence type="ECO:0000259" key="5">
    <source>
        <dbReference type="Pfam" id="PF01764"/>
    </source>
</evidence>
<proteinExistence type="inferred from homology"/>
<comment type="caution">
    <text evidence="6">The sequence shown here is derived from an EMBL/GenBank/DDBJ whole genome shotgun (WGS) entry which is preliminary data.</text>
</comment>
<comment type="catalytic activity">
    <reaction evidence="3">
        <text>a monoacylglycerol + H2O = glycerol + a fatty acid + H(+)</text>
        <dbReference type="Rhea" id="RHEA:15245"/>
        <dbReference type="ChEBI" id="CHEBI:15377"/>
        <dbReference type="ChEBI" id="CHEBI:15378"/>
        <dbReference type="ChEBI" id="CHEBI:17408"/>
        <dbReference type="ChEBI" id="CHEBI:17754"/>
        <dbReference type="ChEBI" id="CHEBI:28868"/>
    </reaction>
</comment>
<dbReference type="InterPro" id="IPR002921">
    <property type="entry name" value="Fungal_lipase-type"/>
</dbReference>
<feature type="compositionally biased region" description="Basic and acidic residues" evidence="4">
    <location>
        <begin position="226"/>
        <end position="238"/>
    </location>
</feature>
<dbReference type="RefSeq" id="XP_044720071.1">
    <property type="nucleotide sequence ID" value="XM_044865131.1"/>
</dbReference>
<dbReference type="GO" id="GO:0006629">
    <property type="term" value="P:lipid metabolic process"/>
    <property type="evidence" value="ECO:0007669"/>
    <property type="project" value="InterPro"/>
</dbReference>
<sequence>MHTGFAKGWEETSDSIKDTINKYHKLYPSFRLLATGHSLGGAVATIAAAYLRADGLSIDVYSYGSPRVGNPEFANFVTRQPGNTYRITHGTDIVAKVPPLIFGYAHTSPEYWISNVSATDGVHDYKQSDIFVCTGIANPDCNVGTSTVGRYDHSDYFGKIDGCKSTFPGFGKRAESVDGIELTDQLMDMVAKDRAMAKHSAEMRNAILGGGQVPSSPKPTAGNNRVEPHATNGDDHQRQTIQPAAKQQARKAPAFVFYGDTLWPAEAKRQGGFTTPADILAQSGIPAAAYSLRTHLNRQNMALQPETYFLSTYETFGRQPGCGSQGSQVGWSVKPGNEVATAGGILWSQVSAWTQVPRSYALPEEVPKTKQELHEHFIKAYTERPKQMFNKNPDYNTTFDRYTTNENSKLLDSKEPKEDFLNFMSGFGSAVGFHGKLPLLLPAPETFDGQKSAEAKEMNTVPAPHEEGVFAKIGHFIWNHPIAGWEAADVAELAALSADTIEAAGVMAESTTVVTEVTPLLEGGVTAGSGDIELENLALNGV</sequence>
<evidence type="ECO:0000313" key="6">
    <source>
        <dbReference type="EMBL" id="KAH0962558.1"/>
    </source>
</evidence>
<name>A0A9P8MUS8_9HYPO</name>
<evidence type="ECO:0000256" key="3">
    <source>
        <dbReference type="ARBA" id="ARBA00048461"/>
    </source>
</evidence>
<dbReference type="PANTHER" id="PTHR45856:SF11">
    <property type="entry name" value="FUNGAL LIPASE-LIKE DOMAIN-CONTAINING PROTEIN"/>
    <property type="match status" value="1"/>
</dbReference>
<dbReference type="Gene3D" id="3.90.210.10">
    <property type="entry name" value="Heat-Labile Enterotoxin, subunit A"/>
    <property type="match status" value="2"/>
</dbReference>
<evidence type="ECO:0000256" key="4">
    <source>
        <dbReference type="SAM" id="MobiDB-lite"/>
    </source>
</evidence>
<dbReference type="GeneID" id="68355789"/>
<reference evidence="6" key="1">
    <citation type="submission" date="2021-09" db="EMBL/GenBank/DDBJ databases">
        <title>A high-quality genome of the endoparasitic fungus Hirsutella rhossiliensis with a comparison of Hirsutella genomes reveals transposable elements contributing to genome size variation.</title>
        <authorList>
            <person name="Lin R."/>
            <person name="Jiao Y."/>
            <person name="Sun X."/>
            <person name="Ling J."/>
            <person name="Xie B."/>
            <person name="Cheng X."/>
        </authorList>
    </citation>
    <scope>NUCLEOTIDE SEQUENCE</scope>
    <source>
        <strain evidence="6">HR02</strain>
    </source>
</reference>
<dbReference type="InterPro" id="IPR051218">
    <property type="entry name" value="Sec_MonoDiacylglyc_Lipase"/>
</dbReference>
<gene>
    <name evidence="6" type="ORF">HRG_06660</name>
</gene>
<dbReference type="OrthoDB" id="426718at2759"/>
<accession>A0A9P8MUS8</accession>
<evidence type="ECO:0000256" key="2">
    <source>
        <dbReference type="ARBA" id="ARBA00047591"/>
    </source>
</evidence>